<reference evidence="1 2" key="1">
    <citation type="submission" date="2016-01" db="EMBL/GenBank/DDBJ databases">
        <title>Genome sequencing of Roseivirga spongicola UST030701-084.</title>
        <authorList>
            <person name="Selvaratnam C."/>
            <person name="Thevarajoo S."/>
            <person name="Goh K.M."/>
            <person name="Ee R."/>
            <person name="Chan K.-G."/>
            <person name="Chong C.S."/>
        </authorList>
    </citation>
    <scope>NUCLEOTIDE SEQUENCE [LARGE SCALE GENOMIC DNA]</scope>
    <source>
        <strain evidence="1 2">UST030701-084</strain>
    </source>
</reference>
<evidence type="ECO:0000313" key="2">
    <source>
        <dbReference type="Proteomes" id="UP000075606"/>
    </source>
</evidence>
<proteinExistence type="predicted"/>
<dbReference type="EMBL" id="LRPC01000028">
    <property type="protein sequence ID" value="KYG74038.1"/>
    <property type="molecule type" value="Genomic_DNA"/>
</dbReference>
<gene>
    <name evidence="1" type="ORF">AWW68_15365</name>
</gene>
<evidence type="ECO:0000313" key="1">
    <source>
        <dbReference type="EMBL" id="KYG74038.1"/>
    </source>
</evidence>
<comment type="caution">
    <text evidence="1">The sequence shown here is derived from an EMBL/GenBank/DDBJ whole genome shotgun (WGS) entry which is preliminary data.</text>
</comment>
<name>A0A150X5P5_9BACT</name>
<protein>
    <submittedName>
        <fullName evidence="1">Uncharacterized protein</fullName>
    </submittedName>
</protein>
<accession>A0A150X5P5</accession>
<dbReference type="AlphaFoldDB" id="A0A150X5P5"/>
<sequence>MKFTLTLTLFFLIVTSVNGQESKKYMKLKRKLQYQEGYIVSKDSIKVEGLIKDQIMNENKKFSKVTFVQKDGTKASYFPNEVRGFGYSMYRYVSDSSSFYEILSKTKKIGIYRKLTSTFWTTPSPFGTPDAIHTSTLENLYVKRDSESTFKLVRRRNFIEDFSEYFKDCPEIVEKITTKEYTHKDIKKIVSLYNRCK</sequence>
<keyword evidence="2" id="KW-1185">Reference proteome</keyword>
<dbReference type="Proteomes" id="UP000075606">
    <property type="component" value="Unassembled WGS sequence"/>
</dbReference>
<organism evidence="1 2">
    <name type="scientific">Roseivirga spongicola</name>
    <dbReference type="NCBI Taxonomy" id="333140"/>
    <lineage>
        <taxon>Bacteria</taxon>
        <taxon>Pseudomonadati</taxon>
        <taxon>Bacteroidota</taxon>
        <taxon>Cytophagia</taxon>
        <taxon>Cytophagales</taxon>
        <taxon>Roseivirgaceae</taxon>
        <taxon>Roseivirga</taxon>
    </lineage>
</organism>